<feature type="domain" description="Major facilitator superfamily (MFS) profile" evidence="8">
    <location>
        <begin position="139"/>
        <end position="586"/>
    </location>
</feature>
<dbReference type="InterPro" id="IPR036259">
    <property type="entry name" value="MFS_trans_sf"/>
</dbReference>
<dbReference type="GO" id="GO:0022857">
    <property type="term" value="F:transmembrane transporter activity"/>
    <property type="evidence" value="ECO:0007669"/>
    <property type="project" value="InterPro"/>
</dbReference>
<evidence type="ECO:0000256" key="2">
    <source>
        <dbReference type="ARBA" id="ARBA00008335"/>
    </source>
</evidence>
<comment type="subcellular location">
    <subcellularLocation>
        <location evidence="1">Membrane</location>
        <topology evidence="1">Multi-pass membrane protein</topology>
    </subcellularLocation>
</comment>
<feature type="compositionally biased region" description="Low complexity" evidence="6">
    <location>
        <begin position="1"/>
        <end position="18"/>
    </location>
</feature>
<dbReference type="OrthoDB" id="3561359at2759"/>
<evidence type="ECO:0000259" key="8">
    <source>
        <dbReference type="PROSITE" id="PS50850"/>
    </source>
</evidence>
<reference evidence="9" key="1">
    <citation type="submission" date="2020-04" db="EMBL/GenBank/DDBJ databases">
        <title>Genome Assembly and Annotation of Botryosphaeria dothidea sdau 11-99, a Latent Pathogen of Apple Fruit Ring Rot in China.</title>
        <authorList>
            <person name="Yu C."/>
            <person name="Diao Y."/>
            <person name="Lu Q."/>
            <person name="Zhao J."/>
            <person name="Cui S."/>
            <person name="Peng C."/>
            <person name="He B."/>
            <person name="Liu H."/>
        </authorList>
    </citation>
    <scope>NUCLEOTIDE SEQUENCE [LARGE SCALE GENOMIC DNA]</scope>
    <source>
        <strain evidence="9">Sdau11-99</strain>
    </source>
</reference>
<dbReference type="InterPro" id="IPR011701">
    <property type="entry name" value="MFS"/>
</dbReference>
<evidence type="ECO:0000256" key="5">
    <source>
        <dbReference type="ARBA" id="ARBA00023136"/>
    </source>
</evidence>
<feature type="transmembrane region" description="Helical" evidence="7">
    <location>
        <begin position="422"/>
        <end position="442"/>
    </location>
</feature>
<keyword evidence="10" id="KW-1185">Reference proteome</keyword>
<dbReference type="SUPFAM" id="SSF103473">
    <property type="entry name" value="MFS general substrate transporter"/>
    <property type="match status" value="1"/>
</dbReference>
<dbReference type="PANTHER" id="PTHR23502">
    <property type="entry name" value="MAJOR FACILITATOR SUPERFAMILY"/>
    <property type="match status" value="1"/>
</dbReference>
<feature type="compositionally biased region" description="Polar residues" evidence="6">
    <location>
        <begin position="67"/>
        <end position="84"/>
    </location>
</feature>
<dbReference type="PROSITE" id="PS50850">
    <property type="entry name" value="MFS"/>
    <property type="match status" value="1"/>
</dbReference>
<comment type="caution">
    <text evidence="9">The sequence shown here is derived from an EMBL/GenBank/DDBJ whole genome shotgun (WGS) entry which is preliminary data.</text>
</comment>
<dbReference type="GO" id="GO:0042908">
    <property type="term" value="P:xenobiotic transport"/>
    <property type="evidence" value="ECO:0007669"/>
    <property type="project" value="UniProtKB-ARBA"/>
</dbReference>
<dbReference type="Proteomes" id="UP000572817">
    <property type="component" value="Unassembled WGS sequence"/>
</dbReference>
<dbReference type="PANTHER" id="PTHR23502:SF7">
    <property type="entry name" value="DRUG_PROTON ANTIPORTER YHK8-RELATED"/>
    <property type="match status" value="1"/>
</dbReference>
<evidence type="ECO:0000256" key="4">
    <source>
        <dbReference type="ARBA" id="ARBA00022989"/>
    </source>
</evidence>
<feature type="transmembrane region" description="Helical" evidence="7">
    <location>
        <begin position="562"/>
        <end position="582"/>
    </location>
</feature>
<keyword evidence="5 7" id="KW-0472">Membrane</keyword>
<feature type="transmembrane region" description="Helical" evidence="7">
    <location>
        <begin position="497"/>
        <end position="521"/>
    </location>
</feature>
<dbReference type="Pfam" id="PF07690">
    <property type="entry name" value="MFS_1"/>
    <property type="match status" value="1"/>
</dbReference>
<evidence type="ECO:0000256" key="1">
    <source>
        <dbReference type="ARBA" id="ARBA00004141"/>
    </source>
</evidence>
<dbReference type="InterPro" id="IPR020846">
    <property type="entry name" value="MFS_dom"/>
</dbReference>
<feature type="transmembrane region" description="Helical" evidence="7">
    <location>
        <begin position="308"/>
        <end position="329"/>
    </location>
</feature>
<name>A0A8H4J3Q9_9PEZI</name>
<sequence length="597" mass="65326">MSRARSASSSSDSSNSHSQLPADGSTEKSVAGTVPGDEEKHLGLTGVDATRTRTFEPIRGEDGDNAARNSRPQSRSRSLHTVQSHRSYAAGDGYTCWDEEEPAAPCEAFEITWASQPESKASQTVRNPRLMSIARRWLIVIIVSSSSLCVTCASSIYTSTYGQLTSEFHSSRIVATLGLSLFVAGLGCGPMILSPLSEFYGRRPIYIVSYSFFLIWLIPCAVAQNMATTLVARFLDGLAGSAFLSVAGGTVGDCFARHELSAPMMIYTASPFIGPSELSRFTGAGATKEPEVGPLVGGFINQYASWRWTFYVMLIWAGAQLASIVFLVPETYHPVLLRRKAQKLREETGNEAWTAPIEKMDKSVSQTLLWSCVRPFQLLVFEPMCLNLCILSSILLGILYLFFGAFPLVFQNNHGFTLSQTGLAFLGLFVGMILGISTDPLWRKNYARLVQRREAQGGEPGGSEPEYRLPPTIVGAVIVPIAMFGFGWTTYSSVHWIVPIIFSTLFGIGVICVYSGVFTFLVDCYPLYAASALAANSFARSSFAAAFPLFGVQMYNSLGYQWATSLLAFLALAMAPFPYFFYRYGKRLRGKSRFASA</sequence>
<dbReference type="InterPro" id="IPR005829">
    <property type="entry name" value="Sugar_transporter_CS"/>
</dbReference>
<feature type="transmembrane region" description="Helical" evidence="7">
    <location>
        <begin position="137"/>
        <end position="158"/>
    </location>
</feature>
<feature type="transmembrane region" description="Helical" evidence="7">
    <location>
        <begin position="528"/>
        <end position="550"/>
    </location>
</feature>
<comment type="similarity">
    <text evidence="2">Belongs to the major facilitator superfamily.</text>
</comment>
<dbReference type="PROSITE" id="PS00216">
    <property type="entry name" value="SUGAR_TRANSPORT_1"/>
    <property type="match status" value="1"/>
</dbReference>
<evidence type="ECO:0000313" key="10">
    <source>
        <dbReference type="Proteomes" id="UP000572817"/>
    </source>
</evidence>
<dbReference type="GO" id="GO:0005886">
    <property type="term" value="C:plasma membrane"/>
    <property type="evidence" value="ECO:0007669"/>
    <property type="project" value="TreeGrafter"/>
</dbReference>
<feature type="transmembrane region" description="Helical" evidence="7">
    <location>
        <begin position="384"/>
        <end position="410"/>
    </location>
</feature>
<feature type="transmembrane region" description="Helical" evidence="7">
    <location>
        <begin position="205"/>
        <end position="227"/>
    </location>
</feature>
<accession>A0A8H4J3Q9</accession>
<feature type="region of interest" description="Disordered" evidence="6">
    <location>
        <begin position="1"/>
        <end position="84"/>
    </location>
</feature>
<dbReference type="GO" id="GO:0140115">
    <property type="term" value="P:export across plasma membrane"/>
    <property type="evidence" value="ECO:0007669"/>
    <property type="project" value="UniProtKB-ARBA"/>
</dbReference>
<dbReference type="AlphaFoldDB" id="A0A8H4J3Q9"/>
<protein>
    <submittedName>
        <fullName evidence="9">Major facilitator superfamily</fullName>
    </submittedName>
</protein>
<feature type="transmembrane region" description="Helical" evidence="7">
    <location>
        <begin position="473"/>
        <end position="491"/>
    </location>
</feature>
<dbReference type="FunFam" id="1.20.1250.20:FF:000082">
    <property type="entry name" value="MFS multidrug transporter, putative"/>
    <property type="match status" value="1"/>
</dbReference>
<dbReference type="EMBL" id="WWBZ02000002">
    <property type="protein sequence ID" value="KAF4312651.1"/>
    <property type="molecule type" value="Genomic_DNA"/>
</dbReference>
<keyword evidence="3 7" id="KW-0812">Transmembrane</keyword>
<dbReference type="CDD" id="cd17323">
    <property type="entry name" value="MFS_Tpo1_MDR_like"/>
    <property type="match status" value="1"/>
</dbReference>
<gene>
    <name evidence="9" type="ORF">GTA08_BOTSDO11977</name>
</gene>
<organism evidence="9 10">
    <name type="scientific">Botryosphaeria dothidea</name>
    <dbReference type="NCBI Taxonomy" id="55169"/>
    <lineage>
        <taxon>Eukaryota</taxon>
        <taxon>Fungi</taxon>
        <taxon>Dikarya</taxon>
        <taxon>Ascomycota</taxon>
        <taxon>Pezizomycotina</taxon>
        <taxon>Dothideomycetes</taxon>
        <taxon>Dothideomycetes incertae sedis</taxon>
        <taxon>Botryosphaeriales</taxon>
        <taxon>Botryosphaeriaceae</taxon>
        <taxon>Botryosphaeria</taxon>
    </lineage>
</organism>
<evidence type="ECO:0000256" key="3">
    <source>
        <dbReference type="ARBA" id="ARBA00022692"/>
    </source>
</evidence>
<feature type="transmembrane region" description="Helical" evidence="7">
    <location>
        <begin position="173"/>
        <end position="193"/>
    </location>
</feature>
<dbReference type="Gene3D" id="1.20.1250.20">
    <property type="entry name" value="MFS general substrate transporter like domains"/>
    <property type="match status" value="1"/>
</dbReference>
<keyword evidence="4 7" id="KW-1133">Transmembrane helix</keyword>
<evidence type="ECO:0000256" key="6">
    <source>
        <dbReference type="SAM" id="MobiDB-lite"/>
    </source>
</evidence>
<evidence type="ECO:0000313" key="9">
    <source>
        <dbReference type="EMBL" id="KAF4312651.1"/>
    </source>
</evidence>
<evidence type="ECO:0000256" key="7">
    <source>
        <dbReference type="SAM" id="Phobius"/>
    </source>
</evidence>
<feature type="compositionally biased region" description="Basic and acidic residues" evidence="6">
    <location>
        <begin position="50"/>
        <end position="62"/>
    </location>
</feature>
<proteinExistence type="inferred from homology"/>